<keyword evidence="3" id="KW-1185">Reference proteome</keyword>
<dbReference type="Proteomes" id="UP000017836">
    <property type="component" value="Unassembled WGS sequence"/>
</dbReference>
<feature type="region of interest" description="Disordered" evidence="1">
    <location>
        <begin position="33"/>
        <end position="87"/>
    </location>
</feature>
<protein>
    <submittedName>
        <fullName evidence="2">Uncharacterized protein</fullName>
    </submittedName>
</protein>
<gene>
    <name evidence="2" type="ORF">AMTR_s00039p00159020</name>
</gene>
<sequence length="87" mass="9719">MIRIDDDDDIANMIEGASSIAMYVSNKHIESEYQPPTMPDIGSSDCTEYRPPTMPDNDPSRLVNTSRPKQIGHSEYCAGIDIQDEVE</sequence>
<proteinExistence type="predicted"/>
<evidence type="ECO:0000313" key="2">
    <source>
        <dbReference type="EMBL" id="ERN15823.1"/>
    </source>
</evidence>
<accession>U5D635</accession>
<evidence type="ECO:0000256" key="1">
    <source>
        <dbReference type="SAM" id="MobiDB-lite"/>
    </source>
</evidence>
<dbReference type="EMBL" id="KI392495">
    <property type="protein sequence ID" value="ERN15823.1"/>
    <property type="molecule type" value="Genomic_DNA"/>
</dbReference>
<organism evidence="2 3">
    <name type="scientific">Amborella trichopoda</name>
    <dbReference type="NCBI Taxonomy" id="13333"/>
    <lineage>
        <taxon>Eukaryota</taxon>
        <taxon>Viridiplantae</taxon>
        <taxon>Streptophyta</taxon>
        <taxon>Embryophyta</taxon>
        <taxon>Tracheophyta</taxon>
        <taxon>Spermatophyta</taxon>
        <taxon>Magnoliopsida</taxon>
        <taxon>Amborellales</taxon>
        <taxon>Amborellaceae</taxon>
        <taxon>Amborella</taxon>
    </lineage>
</organism>
<evidence type="ECO:0000313" key="3">
    <source>
        <dbReference type="Proteomes" id="UP000017836"/>
    </source>
</evidence>
<dbReference type="AlphaFoldDB" id="U5D635"/>
<dbReference type="Gramene" id="ERN15823">
    <property type="protein sequence ID" value="ERN15823"/>
    <property type="gene ID" value="AMTR_s00039p00159020"/>
</dbReference>
<name>U5D635_AMBTC</name>
<reference evidence="3" key="1">
    <citation type="journal article" date="2013" name="Science">
        <title>The Amborella genome and the evolution of flowering plants.</title>
        <authorList>
            <consortium name="Amborella Genome Project"/>
        </authorList>
    </citation>
    <scope>NUCLEOTIDE SEQUENCE [LARGE SCALE GENOMIC DNA]</scope>
</reference>
<dbReference type="HOGENOM" id="CLU_101934_1_0_1"/>